<dbReference type="CDD" id="cd17478">
    <property type="entry name" value="MFS_FsR"/>
    <property type="match status" value="1"/>
</dbReference>
<feature type="domain" description="Major facilitator superfamily (MFS) profile" evidence="7">
    <location>
        <begin position="19"/>
        <end position="401"/>
    </location>
</feature>
<protein>
    <submittedName>
        <fullName evidence="8">MFS transporter, FSR family, fosmidomycin resistance protein</fullName>
    </submittedName>
</protein>
<dbReference type="PANTHER" id="PTHR43129">
    <property type="entry name" value="FOSMIDOMYCIN RESISTANCE PROTEIN"/>
    <property type="match status" value="1"/>
</dbReference>
<keyword evidence="9" id="KW-1185">Reference proteome</keyword>
<dbReference type="STRING" id="459525.SAMN04488137_0793"/>
<dbReference type="PROSITE" id="PS50850">
    <property type="entry name" value="MFS"/>
    <property type="match status" value="1"/>
</dbReference>
<dbReference type="InterPro" id="IPR011701">
    <property type="entry name" value="MFS"/>
</dbReference>
<keyword evidence="2" id="KW-0813">Transport</keyword>
<evidence type="ECO:0000256" key="5">
    <source>
        <dbReference type="ARBA" id="ARBA00023136"/>
    </source>
</evidence>
<feature type="transmembrane region" description="Helical" evidence="6">
    <location>
        <begin position="84"/>
        <end position="102"/>
    </location>
</feature>
<feature type="transmembrane region" description="Helical" evidence="6">
    <location>
        <begin position="347"/>
        <end position="367"/>
    </location>
</feature>
<dbReference type="GO" id="GO:0005886">
    <property type="term" value="C:plasma membrane"/>
    <property type="evidence" value="ECO:0007669"/>
    <property type="project" value="UniProtKB-SubCell"/>
</dbReference>
<evidence type="ECO:0000256" key="2">
    <source>
        <dbReference type="ARBA" id="ARBA00022448"/>
    </source>
</evidence>
<feature type="transmembrane region" description="Helical" evidence="6">
    <location>
        <begin position="145"/>
        <end position="168"/>
    </location>
</feature>
<dbReference type="PANTHER" id="PTHR43129:SF1">
    <property type="entry name" value="FOSMIDOMYCIN RESISTANCE PROTEIN"/>
    <property type="match status" value="1"/>
</dbReference>
<evidence type="ECO:0000313" key="8">
    <source>
        <dbReference type="EMBL" id="SDM56603.1"/>
    </source>
</evidence>
<dbReference type="GO" id="GO:0022857">
    <property type="term" value="F:transmembrane transporter activity"/>
    <property type="evidence" value="ECO:0007669"/>
    <property type="project" value="InterPro"/>
</dbReference>
<gene>
    <name evidence="8" type="ORF">SAMN04488137_0793</name>
</gene>
<evidence type="ECO:0000256" key="6">
    <source>
        <dbReference type="SAM" id="Phobius"/>
    </source>
</evidence>
<dbReference type="Pfam" id="PF07690">
    <property type="entry name" value="MFS_1"/>
    <property type="match status" value="1"/>
</dbReference>
<evidence type="ECO:0000256" key="3">
    <source>
        <dbReference type="ARBA" id="ARBA00022692"/>
    </source>
</evidence>
<dbReference type="InterPro" id="IPR020846">
    <property type="entry name" value="MFS_dom"/>
</dbReference>
<organism evidence="8 9">
    <name type="scientific">Fictibacillus solisalsi</name>
    <dbReference type="NCBI Taxonomy" id="459525"/>
    <lineage>
        <taxon>Bacteria</taxon>
        <taxon>Bacillati</taxon>
        <taxon>Bacillota</taxon>
        <taxon>Bacilli</taxon>
        <taxon>Bacillales</taxon>
        <taxon>Fictibacillaceae</taxon>
        <taxon>Fictibacillus</taxon>
    </lineage>
</organism>
<keyword evidence="3 6" id="KW-0812">Transmembrane</keyword>
<feature type="transmembrane region" description="Helical" evidence="6">
    <location>
        <begin position="315"/>
        <end position="335"/>
    </location>
</feature>
<name>A0A1G9U9V4_9BACL</name>
<feature type="transmembrane region" description="Helical" evidence="6">
    <location>
        <begin position="221"/>
        <end position="241"/>
    </location>
</feature>
<feature type="transmembrane region" description="Helical" evidence="6">
    <location>
        <begin position="54"/>
        <end position="77"/>
    </location>
</feature>
<dbReference type="SUPFAM" id="SSF103473">
    <property type="entry name" value="MFS general substrate transporter"/>
    <property type="match status" value="1"/>
</dbReference>
<evidence type="ECO:0000259" key="7">
    <source>
        <dbReference type="PROSITE" id="PS50850"/>
    </source>
</evidence>
<sequence length="410" mass="45077">MAMASVKKEAPTTETIYKVLFAISFVHLLNDAMQSVIPAIFPILEKSMNLSFAQLGWIAFTLNMTSSIMQPVVGWYTDKKTSPFLLPLGMACSLAGMVGIAISSHFSYILLSVVFIGLGSAVFHPEGSRVAYMAAGQRRGLAQSIYQVGGNTGQSLAPVMTALVFVPFGQFGAIWFTLVAALAIAVLIFVSGWYRSRLGDFPRIVNKKRKKEANSKRKNHITFAVCLLVFLVFARSWYVSGISNFYQFYLIKNYHLSISHAQYYIFVFLAAGVAGTFFGGPLADRFGKRNMIFWSMLGSAPLAMLLPHVSLVWVYPIFLLLGFIIMTSFSVTVVYAQELLPGRIGMVSGLIVGLAFGMGALGSVILGNLADLYSVRFIMLLVSFLPFAGVLTFLLPSDQTVKAWEMEQTR</sequence>
<evidence type="ECO:0000256" key="1">
    <source>
        <dbReference type="ARBA" id="ARBA00004651"/>
    </source>
</evidence>
<accession>A0A1G9U9V4</accession>
<feature type="transmembrane region" description="Helical" evidence="6">
    <location>
        <begin position="373"/>
        <end position="395"/>
    </location>
</feature>
<feature type="transmembrane region" description="Helical" evidence="6">
    <location>
        <begin position="108"/>
        <end position="124"/>
    </location>
</feature>
<dbReference type="InterPro" id="IPR036259">
    <property type="entry name" value="MFS_trans_sf"/>
</dbReference>
<comment type="subcellular location">
    <subcellularLocation>
        <location evidence="1">Cell membrane</location>
        <topology evidence="1">Multi-pass membrane protein</topology>
    </subcellularLocation>
</comment>
<feature type="transmembrane region" description="Helical" evidence="6">
    <location>
        <begin position="261"/>
        <end position="279"/>
    </location>
</feature>
<keyword evidence="5 6" id="KW-0472">Membrane</keyword>
<reference evidence="9" key="1">
    <citation type="submission" date="2016-10" db="EMBL/GenBank/DDBJ databases">
        <authorList>
            <person name="Varghese N."/>
            <person name="Submissions S."/>
        </authorList>
    </citation>
    <scope>NUCLEOTIDE SEQUENCE [LARGE SCALE GENOMIC DNA]</scope>
    <source>
        <strain evidence="9">CGMCC 1.6854</strain>
    </source>
</reference>
<evidence type="ECO:0000256" key="4">
    <source>
        <dbReference type="ARBA" id="ARBA00022989"/>
    </source>
</evidence>
<dbReference type="Proteomes" id="UP000199544">
    <property type="component" value="Unassembled WGS sequence"/>
</dbReference>
<keyword evidence="4 6" id="KW-1133">Transmembrane helix</keyword>
<evidence type="ECO:0000313" key="9">
    <source>
        <dbReference type="Proteomes" id="UP000199544"/>
    </source>
</evidence>
<feature type="transmembrane region" description="Helical" evidence="6">
    <location>
        <begin position="174"/>
        <end position="194"/>
    </location>
</feature>
<dbReference type="EMBL" id="FNHW01000001">
    <property type="protein sequence ID" value="SDM56603.1"/>
    <property type="molecule type" value="Genomic_DNA"/>
</dbReference>
<dbReference type="AlphaFoldDB" id="A0A1G9U9V4"/>
<proteinExistence type="predicted"/>
<dbReference type="Gene3D" id="1.20.1250.20">
    <property type="entry name" value="MFS general substrate transporter like domains"/>
    <property type="match status" value="2"/>
</dbReference>